<evidence type="ECO:0000259" key="10">
    <source>
        <dbReference type="PROSITE" id="PS50859"/>
    </source>
</evidence>
<dbReference type="GO" id="GO:0005789">
    <property type="term" value="C:endoplasmic reticulum membrane"/>
    <property type="evidence" value="ECO:0007669"/>
    <property type="project" value="UniProtKB-SubCell"/>
</dbReference>
<dbReference type="SUPFAM" id="SSF64356">
    <property type="entry name" value="SNARE-like"/>
    <property type="match status" value="1"/>
</dbReference>
<evidence type="ECO:0000256" key="5">
    <source>
        <dbReference type="ARBA" id="ARBA00023054"/>
    </source>
</evidence>
<keyword evidence="4" id="KW-0653">Protein transport</keyword>
<feature type="transmembrane region" description="Helical" evidence="9">
    <location>
        <begin position="287"/>
        <end position="304"/>
    </location>
</feature>
<proteinExistence type="inferred from homology"/>
<dbReference type="PROSITE" id="PS50859">
    <property type="entry name" value="LONGIN"/>
    <property type="match status" value="1"/>
</dbReference>
<comment type="subcellular location">
    <subcellularLocation>
        <location evidence="1">Endoplasmic reticulum membrane</location>
        <topology evidence="1">Single-pass type IV membrane protein</topology>
    </subcellularLocation>
    <subcellularLocation>
        <location evidence="8">Golgi apparatus</location>
        <location evidence="8">cis-Golgi network membrane</location>
    </subcellularLocation>
    <subcellularLocation>
        <location evidence="2">Melanosome</location>
    </subcellularLocation>
</comment>
<feature type="transmembrane region" description="Helical" evidence="9">
    <location>
        <begin position="221"/>
        <end position="239"/>
    </location>
</feature>
<dbReference type="GO" id="GO:0006888">
    <property type="term" value="P:endoplasmic reticulum to Golgi vesicle-mediated transport"/>
    <property type="evidence" value="ECO:0007669"/>
    <property type="project" value="InterPro"/>
</dbReference>
<keyword evidence="9" id="KW-1133">Transmembrane helix</keyword>
<keyword evidence="6 9" id="KW-0472">Membrane</keyword>
<evidence type="ECO:0000313" key="11">
    <source>
        <dbReference type="EMBL" id="CAL4169779.1"/>
    </source>
</evidence>
<dbReference type="GO" id="GO:0005484">
    <property type="term" value="F:SNAP receptor activity"/>
    <property type="evidence" value="ECO:0007669"/>
    <property type="project" value="InterPro"/>
</dbReference>
<accession>A0AAV2SAC9</accession>
<evidence type="ECO:0000256" key="8">
    <source>
        <dbReference type="ARBA" id="ARBA00024188"/>
    </source>
</evidence>
<dbReference type="InterPro" id="IPR044565">
    <property type="entry name" value="Sec22"/>
</dbReference>
<evidence type="ECO:0000313" key="12">
    <source>
        <dbReference type="Proteomes" id="UP001497623"/>
    </source>
</evidence>
<evidence type="ECO:0000256" key="2">
    <source>
        <dbReference type="ARBA" id="ARBA00004223"/>
    </source>
</evidence>
<dbReference type="CDD" id="cd14824">
    <property type="entry name" value="Longin"/>
    <property type="match status" value="1"/>
</dbReference>
<gene>
    <name evidence="11" type="ORF">MNOR_LOCUS33915</name>
</gene>
<dbReference type="GO" id="GO:0005794">
    <property type="term" value="C:Golgi apparatus"/>
    <property type="evidence" value="ECO:0007669"/>
    <property type="project" value="UniProtKB-SubCell"/>
</dbReference>
<dbReference type="InterPro" id="IPR010908">
    <property type="entry name" value="Longin_dom"/>
</dbReference>
<evidence type="ECO:0000256" key="6">
    <source>
        <dbReference type="ARBA" id="ARBA00023136"/>
    </source>
</evidence>
<evidence type="ECO:0000256" key="3">
    <source>
        <dbReference type="ARBA" id="ARBA00008025"/>
    </source>
</evidence>
<feature type="domain" description="Longin" evidence="10">
    <location>
        <begin position="6"/>
        <end position="119"/>
    </location>
</feature>
<name>A0AAV2SAC9_MEGNR</name>
<evidence type="ECO:0000256" key="4">
    <source>
        <dbReference type="ARBA" id="ARBA00022927"/>
    </source>
</evidence>
<comment type="caution">
    <text evidence="11">The sequence shown here is derived from an EMBL/GenBank/DDBJ whole genome shotgun (WGS) entry which is preliminary data.</text>
</comment>
<dbReference type="PANTHER" id="PTHR45837">
    <property type="entry name" value="VESICLE-TRAFFICKING PROTEIN SEC22B"/>
    <property type="match status" value="1"/>
</dbReference>
<reference evidence="11 12" key="1">
    <citation type="submission" date="2024-05" db="EMBL/GenBank/DDBJ databases">
        <authorList>
            <person name="Wallberg A."/>
        </authorList>
    </citation>
    <scope>NUCLEOTIDE SEQUENCE [LARGE SCALE GENOMIC DNA]</scope>
</reference>
<evidence type="ECO:0000256" key="9">
    <source>
        <dbReference type="SAM" id="Phobius"/>
    </source>
</evidence>
<feature type="transmembrane region" description="Helical" evidence="9">
    <location>
        <begin position="259"/>
        <end position="278"/>
    </location>
</feature>
<keyword evidence="5" id="KW-0175">Coiled coil</keyword>
<feature type="transmembrane region" description="Helical" evidence="9">
    <location>
        <begin position="310"/>
        <end position="327"/>
    </location>
</feature>
<keyword evidence="12" id="KW-1185">Reference proteome</keyword>
<comment type="similarity">
    <text evidence="3">Belongs to the synaptobrevin family.</text>
</comment>
<dbReference type="Proteomes" id="UP001497623">
    <property type="component" value="Unassembled WGS sequence"/>
</dbReference>
<dbReference type="Pfam" id="PF25970">
    <property type="entry name" value="SEC22a_C"/>
    <property type="match status" value="1"/>
</dbReference>
<organism evidence="11 12">
    <name type="scientific">Meganyctiphanes norvegica</name>
    <name type="common">Northern krill</name>
    <name type="synonym">Thysanopoda norvegica</name>
    <dbReference type="NCBI Taxonomy" id="48144"/>
    <lineage>
        <taxon>Eukaryota</taxon>
        <taxon>Metazoa</taxon>
        <taxon>Ecdysozoa</taxon>
        <taxon>Arthropoda</taxon>
        <taxon>Crustacea</taxon>
        <taxon>Multicrustacea</taxon>
        <taxon>Malacostraca</taxon>
        <taxon>Eumalacostraca</taxon>
        <taxon>Eucarida</taxon>
        <taxon>Euphausiacea</taxon>
        <taxon>Euphausiidae</taxon>
        <taxon>Meganyctiphanes</taxon>
    </lineage>
</organism>
<dbReference type="SMART" id="SM01270">
    <property type="entry name" value="Longin"/>
    <property type="match status" value="1"/>
</dbReference>
<keyword evidence="4" id="KW-0813">Transport</keyword>
<keyword evidence="9" id="KW-0812">Transmembrane</keyword>
<evidence type="ECO:0000256" key="7">
    <source>
        <dbReference type="ARBA" id="ARBA00024173"/>
    </source>
</evidence>
<dbReference type="AlphaFoldDB" id="A0AAV2SAC9"/>
<protein>
    <recommendedName>
        <fullName evidence="10">Longin domain-containing protein</fullName>
    </recommendedName>
</protein>
<comment type="function">
    <text evidence="7">SNARE involved in targeting and fusion of ER-derived transport vesicles with the Golgi complex as well as Golgi-derived retrograde transport vesicles with the ER.</text>
</comment>
<dbReference type="InterPro" id="IPR059071">
    <property type="entry name" value="SEC22a-c_C"/>
</dbReference>
<sequence>MIIYASLVRIEDGTPLSATTDFSSDADQRVREGKRCIKLLGKHISKWGKRVCLPADEITIHCVMDDSTGYLAVCEPNYPHILAYSFLDEVMREFSVLYTASVVKSVRRPYAFVEFDHFLQKTRQKYNSTRALASRLNLHEMTADLNLNPPTYIKVSDIEPPLHTAPSVTLANQRHGALNNQRHTATTSPNTTINMTNGYPPGLDKDLGSVGVSVRLRPISWYGWIAMILSYLCILLDGYRGVVAFSMSSLEEVDGPSPWHAIFFITEMFLLIGQIFVLRRYNKLRKAQTLVASIFILILNTFLLDVREAWLCFTYIFISVLLTIATFRRNFERKLPKLSI</sequence>
<dbReference type="GO" id="GO:0006890">
    <property type="term" value="P:retrograde vesicle-mediated transport, Golgi to endoplasmic reticulum"/>
    <property type="evidence" value="ECO:0007669"/>
    <property type="project" value="InterPro"/>
</dbReference>
<evidence type="ECO:0000256" key="1">
    <source>
        <dbReference type="ARBA" id="ARBA00004163"/>
    </source>
</evidence>
<dbReference type="Gene3D" id="3.30.450.50">
    <property type="entry name" value="Longin domain"/>
    <property type="match status" value="1"/>
</dbReference>
<dbReference type="GO" id="GO:0015031">
    <property type="term" value="P:protein transport"/>
    <property type="evidence" value="ECO:0007669"/>
    <property type="project" value="UniProtKB-KW"/>
</dbReference>
<dbReference type="EMBL" id="CAXKWB010050418">
    <property type="protein sequence ID" value="CAL4169779.1"/>
    <property type="molecule type" value="Genomic_DNA"/>
</dbReference>
<dbReference type="Pfam" id="PF13774">
    <property type="entry name" value="Longin"/>
    <property type="match status" value="1"/>
</dbReference>
<dbReference type="InterPro" id="IPR011012">
    <property type="entry name" value="Longin-like_dom_sf"/>
</dbReference>